<name>M0QFI3_9ACTN</name>
<evidence type="ECO:0000259" key="3">
    <source>
        <dbReference type="PROSITE" id="PS50943"/>
    </source>
</evidence>
<dbReference type="InterPro" id="IPR014710">
    <property type="entry name" value="RmlC-like_jellyroll"/>
</dbReference>
<reference evidence="4 5" key="1">
    <citation type="submission" date="2013-01" db="EMBL/GenBank/DDBJ databases">
        <title>Whole genome shotgun sequence of Gordonia soli NBRC 108243.</title>
        <authorList>
            <person name="Isaki-Nakamura S."/>
            <person name="Hosoyama A."/>
            <person name="Tsuchikane K."/>
            <person name="Ando Y."/>
            <person name="Baba S."/>
            <person name="Ohji S."/>
            <person name="Hamada M."/>
            <person name="Tamura T."/>
            <person name="Yamazoe A."/>
            <person name="Yamazaki S."/>
            <person name="Fujita N."/>
        </authorList>
    </citation>
    <scope>NUCLEOTIDE SEQUENCE [LARGE SCALE GENOMIC DNA]</scope>
    <source>
        <strain evidence="4 5">NBRC 108243</strain>
    </source>
</reference>
<dbReference type="Gene3D" id="2.60.120.10">
    <property type="entry name" value="Jelly Rolls"/>
    <property type="match status" value="1"/>
</dbReference>
<evidence type="ECO:0000256" key="1">
    <source>
        <dbReference type="ARBA" id="ARBA00023125"/>
    </source>
</evidence>
<dbReference type="GO" id="GO:0003700">
    <property type="term" value="F:DNA-binding transcription factor activity"/>
    <property type="evidence" value="ECO:0007669"/>
    <property type="project" value="TreeGrafter"/>
</dbReference>
<dbReference type="PROSITE" id="PS50943">
    <property type="entry name" value="HTH_CROC1"/>
    <property type="match status" value="1"/>
</dbReference>
<dbReference type="eggNOG" id="COG1396">
    <property type="taxonomic scope" value="Bacteria"/>
</dbReference>
<keyword evidence="1 4" id="KW-0238">DNA-binding</keyword>
<protein>
    <submittedName>
        <fullName evidence="4">Putative Xre family DNA-binding protein</fullName>
    </submittedName>
</protein>
<feature type="domain" description="HTH cro/C1-type" evidence="3">
    <location>
        <begin position="49"/>
        <end position="102"/>
    </location>
</feature>
<organism evidence="4 5">
    <name type="scientific">Gordonia soli NBRC 108243</name>
    <dbReference type="NCBI Taxonomy" id="1223545"/>
    <lineage>
        <taxon>Bacteria</taxon>
        <taxon>Bacillati</taxon>
        <taxon>Actinomycetota</taxon>
        <taxon>Actinomycetes</taxon>
        <taxon>Mycobacteriales</taxon>
        <taxon>Gordoniaceae</taxon>
        <taxon>Gordonia</taxon>
    </lineage>
</organism>
<keyword evidence="5" id="KW-1185">Reference proteome</keyword>
<dbReference type="CDD" id="cd00093">
    <property type="entry name" value="HTH_XRE"/>
    <property type="match status" value="1"/>
</dbReference>
<sequence>MVPTTLPESERSASSPISRAVVEDTTTREVPDVGFGPDSLEAVIGAQTRRLRVNAGLSVSDMAIRTGISKSMLSKIENAQASCSLGTLSKLAAALDVPVTSLFRGEKTQRESVFTRAGSGADIVGRGTRAGHHYEMLGALRGQHRRLEAVVVTLLEESEASPRFQHPGTELLYMLAGEMIYTHDSSEYTLRPGDSLLLDGEGVHGPRALVRLPIRFLAVTAYPDNHTE</sequence>
<dbReference type="GO" id="GO:0005829">
    <property type="term" value="C:cytosol"/>
    <property type="evidence" value="ECO:0007669"/>
    <property type="project" value="TreeGrafter"/>
</dbReference>
<evidence type="ECO:0000313" key="5">
    <source>
        <dbReference type="Proteomes" id="UP000011666"/>
    </source>
</evidence>
<evidence type="ECO:0000313" key="4">
    <source>
        <dbReference type="EMBL" id="GAC67350.1"/>
    </source>
</evidence>
<feature type="region of interest" description="Disordered" evidence="2">
    <location>
        <begin position="1"/>
        <end position="26"/>
    </location>
</feature>
<dbReference type="CDD" id="cd02209">
    <property type="entry name" value="cupin_XRE_C"/>
    <property type="match status" value="1"/>
</dbReference>
<dbReference type="SUPFAM" id="SSF51182">
    <property type="entry name" value="RmlC-like cupins"/>
    <property type="match status" value="1"/>
</dbReference>
<gene>
    <name evidence="4" type="ORF">GS4_07_00990</name>
</gene>
<dbReference type="Gene3D" id="1.10.260.40">
    <property type="entry name" value="lambda repressor-like DNA-binding domains"/>
    <property type="match status" value="1"/>
</dbReference>
<dbReference type="PANTHER" id="PTHR46797">
    <property type="entry name" value="HTH-TYPE TRANSCRIPTIONAL REGULATOR"/>
    <property type="match status" value="1"/>
</dbReference>
<accession>M0QFI3</accession>
<dbReference type="InterPro" id="IPR011051">
    <property type="entry name" value="RmlC_Cupin_sf"/>
</dbReference>
<dbReference type="EMBL" id="BANX01000007">
    <property type="protein sequence ID" value="GAC67350.1"/>
    <property type="molecule type" value="Genomic_DNA"/>
</dbReference>
<dbReference type="SMART" id="SM00530">
    <property type="entry name" value="HTH_XRE"/>
    <property type="match status" value="1"/>
</dbReference>
<dbReference type="InterPro" id="IPR010982">
    <property type="entry name" value="Lambda_DNA-bd_dom_sf"/>
</dbReference>
<comment type="caution">
    <text evidence="4">The sequence shown here is derived from an EMBL/GenBank/DDBJ whole genome shotgun (WGS) entry which is preliminary data.</text>
</comment>
<dbReference type="STRING" id="1223545.GS4_07_00990"/>
<dbReference type="InterPro" id="IPR013096">
    <property type="entry name" value="Cupin_2"/>
</dbReference>
<dbReference type="InterPro" id="IPR050807">
    <property type="entry name" value="TransReg_Diox_bact_type"/>
</dbReference>
<evidence type="ECO:0000256" key="2">
    <source>
        <dbReference type="SAM" id="MobiDB-lite"/>
    </source>
</evidence>
<dbReference type="SUPFAM" id="SSF47413">
    <property type="entry name" value="lambda repressor-like DNA-binding domains"/>
    <property type="match status" value="1"/>
</dbReference>
<dbReference type="Proteomes" id="UP000011666">
    <property type="component" value="Unassembled WGS sequence"/>
</dbReference>
<dbReference type="InterPro" id="IPR001387">
    <property type="entry name" value="Cro/C1-type_HTH"/>
</dbReference>
<dbReference type="Pfam" id="PF13560">
    <property type="entry name" value="HTH_31"/>
    <property type="match status" value="1"/>
</dbReference>
<dbReference type="AlphaFoldDB" id="M0QFI3"/>
<dbReference type="GO" id="GO:0003677">
    <property type="term" value="F:DNA binding"/>
    <property type="evidence" value="ECO:0007669"/>
    <property type="project" value="UniProtKB-KW"/>
</dbReference>
<proteinExistence type="predicted"/>
<dbReference type="Pfam" id="PF07883">
    <property type="entry name" value="Cupin_2"/>
    <property type="match status" value="1"/>
</dbReference>
<dbReference type="PANTHER" id="PTHR46797:SF1">
    <property type="entry name" value="METHYLPHOSPHONATE SYNTHASE"/>
    <property type="match status" value="1"/>
</dbReference>